<name>A0A0E9UI96_ANGAN</name>
<evidence type="ECO:0000313" key="1">
    <source>
        <dbReference type="EMBL" id="JAH64975.1"/>
    </source>
</evidence>
<protein>
    <submittedName>
        <fullName evidence="1">Uncharacterized protein</fullName>
    </submittedName>
</protein>
<dbReference type="EMBL" id="GBXM01043602">
    <property type="protein sequence ID" value="JAH64975.1"/>
    <property type="molecule type" value="Transcribed_RNA"/>
</dbReference>
<sequence length="28" mass="3171">MDPISKYIQLPKCLFRLTDSTLTSGQTL</sequence>
<organism evidence="1">
    <name type="scientific">Anguilla anguilla</name>
    <name type="common">European freshwater eel</name>
    <name type="synonym">Muraena anguilla</name>
    <dbReference type="NCBI Taxonomy" id="7936"/>
    <lineage>
        <taxon>Eukaryota</taxon>
        <taxon>Metazoa</taxon>
        <taxon>Chordata</taxon>
        <taxon>Craniata</taxon>
        <taxon>Vertebrata</taxon>
        <taxon>Euteleostomi</taxon>
        <taxon>Actinopterygii</taxon>
        <taxon>Neopterygii</taxon>
        <taxon>Teleostei</taxon>
        <taxon>Anguilliformes</taxon>
        <taxon>Anguillidae</taxon>
        <taxon>Anguilla</taxon>
    </lineage>
</organism>
<dbReference type="AlphaFoldDB" id="A0A0E9UI96"/>
<reference evidence="1" key="1">
    <citation type="submission" date="2014-11" db="EMBL/GenBank/DDBJ databases">
        <authorList>
            <person name="Amaro Gonzalez C."/>
        </authorList>
    </citation>
    <scope>NUCLEOTIDE SEQUENCE</scope>
</reference>
<reference evidence="1" key="2">
    <citation type="journal article" date="2015" name="Fish Shellfish Immunol.">
        <title>Early steps in the European eel (Anguilla anguilla)-Vibrio vulnificus interaction in the gills: Role of the RtxA13 toxin.</title>
        <authorList>
            <person name="Callol A."/>
            <person name="Pajuelo D."/>
            <person name="Ebbesson L."/>
            <person name="Teles M."/>
            <person name="MacKenzie S."/>
            <person name="Amaro C."/>
        </authorList>
    </citation>
    <scope>NUCLEOTIDE SEQUENCE</scope>
</reference>
<accession>A0A0E9UI96</accession>
<proteinExistence type="predicted"/>